<keyword evidence="2" id="KW-0378">Hydrolase</keyword>
<dbReference type="InterPro" id="IPR005135">
    <property type="entry name" value="Endo/exonuclease/phosphatase"/>
</dbReference>
<name>A0A849C2I1_9NOCA</name>
<dbReference type="Pfam" id="PF03372">
    <property type="entry name" value="Exo_endo_phos"/>
    <property type="match status" value="1"/>
</dbReference>
<dbReference type="Proteomes" id="UP000586827">
    <property type="component" value="Unassembled WGS sequence"/>
</dbReference>
<comment type="caution">
    <text evidence="2">The sequence shown here is derived from an EMBL/GenBank/DDBJ whole genome shotgun (WGS) entry which is preliminary data.</text>
</comment>
<sequence length="246" mass="26750">MITVATWNVLHRVHAENWYEDVAQRWPDEELRIKAVTARVASRSEQIIALQEVSGDQLASLRRALPGRTIHAFRYPRLPRPRRIETILSDRGEYLALLVDGPSREVVAESFANDPGKGLLAVSAFGATFIATHVTGDRRRASQFARLAQLSTDPGGTILLGDFNRDRERIAAALGPSFTVAPFESEAVPTRPRTSGAKSRFIDHVVGRAATITDASVDNVDGLSDHNLVHATVVTIGVGFGFGFGG</sequence>
<dbReference type="RefSeq" id="WP_067527250.1">
    <property type="nucleotide sequence ID" value="NZ_JABELX010000006.1"/>
</dbReference>
<dbReference type="SUPFAM" id="SSF56219">
    <property type="entry name" value="DNase I-like"/>
    <property type="match status" value="1"/>
</dbReference>
<accession>A0A849C2I1</accession>
<gene>
    <name evidence="2" type="ORF">HLB23_19100</name>
</gene>
<dbReference type="InterPro" id="IPR036691">
    <property type="entry name" value="Endo/exonu/phosph_ase_sf"/>
</dbReference>
<dbReference type="GO" id="GO:0004527">
    <property type="term" value="F:exonuclease activity"/>
    <property type="evidence" value="ECO:0007669"/>
    <property type="project" value="UniProtKB-KW"/>
</dbReference>
<evidence type="ECO:0000313" key="2">
    <source>
        <dbReference type="EMBL" id="NNH71938.1"/>
    </source>
</evidence>
<protein>
    <submittedName>
        <fullName evidence="2">Endonuclease/exonuclease/phosphatase family protein</fullName>
    </submittedName>
</protein>
<dbReference type="AlphaFoldDB" id="A0A849C2I1"/>
<organism evidence="2 3">
    <name type="scientific">Nocardia uniformis</name>
    <dbReference type="NCBI Taxonomy" id="53432"/>
    <lineage>
        <taxon>Bacteria</taxon>
        <taxon>Bacillati</taxon>
        <taxon>Actinomycetota</taxon>
        <taxon>Actinomycetes</taxon>
        <taxon>Mycobacteriales</taxon>
        <taxon>Nocardiaceae</taxon>
        <taxon>Nocardia</taxon>
    </lineage>
</organism>
<proteinExistence type="predicted"/>
<evidence type="ECO:0000259" key="1">
    <source>
        <dbReference type="Pfam" id="PF03372"/>
    </source>
</evidence>
<keyword evidence="2" id="KW-0269">Exonuclease</keyword>
<keyword evidence="2" id="KW-0255">Endonuclease</keyword>
<keyword evidence="3" id="KW-1185">Reference proteome</keyword>
<keyword evidence="2" id="KW-0540">Nuclease</keyword>
<dbReference type="GO" id="GO:0004519">
    <property type="term" value="F:endonuclease activity"/>
    <property type="evidence" value="ECO:0007669"/>
    <property type="project" value="UniProtKB-KW"/>
</dbReference>
<evidence type="ECO:0000313" key="3">
    <source>
        <dbReference type="Proteomes" id="UP000586827"/>
    </source>
</evidence>
<reference evidence="2 3" key="1">
    <citation type="submission" date="2020-05" db="EMBL/GenBank/DDBJ databases">
        <title>MicrobeNet Type strains.</title>
        <authorList>
            <person name="Nicholson A.C."/>
        </authorList>
    </citation>
    <scope>NUCLEOTIDE SEQUENCE [LARGE SCALE GENOMIC DNA]</scope>
    <source>
        <strain evidence="2 3">JCM 3224</strain>
    </source>
</reference>
<dbReference type="Gene3D" id="3.60.10.10">
    <property type="entry name" value="Endonuclease/exonuclease/phosphatase"/>
    <property type="match status" value="1"/>
</dbReference>
<feature type="domain" description="Endonuclease/exonuclease/phosphatase" evidence="1">
    <location>
        <begin position="5"/>
        <end position="226"/>
    </location>
</feature>
<dbReference type="EMBL" id="JABELX010000006">
    <property type="protein sequence ID" value="NNH71938.1"/>
    <property type="molecule type" value="Genomic_DNA"/>
</dbReference>